<dbReference type="GO" id="GO:0044281">
    <property type="term" value="P:small molecule metabolic process"/>
    <property type="evidence" value="ECO:0007669"/>
    <property type="project" value="UniProtKB-ARBA"/>
</dbReference>
<keyword evidence="9" id="KW-1185">Reference proteome</keyword>
<dbReference type="RefSeq" id="WP_015868223.1">
    <property type="nucleotide sequence ID" value="NC_012785.1"/>
</dbReference>
<dbReference type="FunFam" id="3.40.1190.20:FF:000001">
    <property type="entry name" value="Phosphofructokinase"/>
    <property type="match status" value="1"/>
</dbReference>
<reference evidence="8 9" key="1">
    <citation type="submission" date="2009-06" db="EMBL/GenBank/DDBJ databases">
        <title>Complete sequence of Thermotogales bacterium TBF 19.5.1.</title>
        <authorList>
            <consortium name="US DOE Joint Genome Institute"/>
            <person name="Lucas S."/>
            <person name="Copeland A."/>
            <person name="Lapidus A."/>
            <person name="Glavina del Rio T."/>
            <person name="Tice H."/>
            <person name="Bruce D."/>
            <person name="Goodwin L."/>
            <person name="Pitluck S."/>
            <person name="Chertkov O."/>
            <person name="Brettin T."/>
            <person name="Detter J.C."/>
            <person name="Han C."/>
            <person name="Schmutz J."/>
            <person name="Larimer F."/>
            <person name="Land M."/>
            <person name="Hauser L."/>
            <person name="Kyrpides N."/>
            <person name="Ovchinnikova G."/>
            <person name="Noll K."/>
        </authorList>
    </citation>
    <scope>NUCLEOTIDE SEQUENCE [LARGE SCALE GENOMIC DNA]</scope>
    <source>
        <strain evidence="9">ATCC BAA-1733 / DSM 21960 / TBF 19.5.1</strain>
    </source>
</reference>
<dbReference type="PIRSF" id="PIRSF000535">
    <property type="entry name" value="1PFK/6PFK/LacC"/>
    <property type="match status" value="1"/>
</dbReference>
<evidence type="ECO:0000259" key="7">
    <source>
        <dbReference type="Pfam" id="PF00294"/>
    </source>
</evidence>
<dbReference type="OrthoDB" id="9801219at2"/>
<evidence type="ECO:0000256" key="1">
    <source>
        <dbReference type="ARBA" id="ARBA00010688"/>
    </source>
</evidence>
<evidence type="ECO:0000313" key="9">
    <source>
        <dbReference type="Proteomes" id="UP000002382"/>
    </source>
</evidence>
<evidence type="ECO:0000256" key="4">
    <source>
        <dbReference type="ARBA" id="ARBA00022777"/>
    </source>
</evidence>
<dbReference type="InterPro" id="IPR029056">
    <property type="entry name" value="Ribokinase-like"/>
</dbReference>
<keyword evidence="5" id="KW-0067">ATP-binding</keyword>
<dbReference type="PANTHER" id="PTHR46566:SF2">
    <property type="entry name" value="ATP-DEPENDENT 6-PHOSPHOFRUCTOKINASE ISOZYME 2"/>
    <property type="match status" value="1"/>
</dbReference>
<evidence type="ECO:0000256" key="2">
    <source>
        <dbReference type="ARBA" id="ARBA00022679"/>
    </source>
</evidence>
<dbReference type="AlphaFoldDB" id="C5CGC0"/>
<dbReference type="SUPFAM" id="SSF53613">
    <property type="entry name" value="Ribokinase-like"/>
    <property type="match status" value="1"/>
</dbReference>
<dbReference type="GO" id="GO:0008443">
    <property type="term" value="F:phosphofructokinase activity"/>
    <property type="evidence" value="ECO:0007669"/>
    <property type="project" value="UniProtKB-ARBA"/>
</dbReference>
<protein>
    <submittedName>
        <fullName evidence="8">1-phosphofructokinase</fullName>
    </submittedName>
</protein>
<dbReference type="Gene3D" id="3.40.1190.20">
    <property type="match status" value="1"/>
</dbReference>
<accession>C5CGC0</accession>
<gene>
    <name evidence="8" type="ordered locus">Kole_0851</name>
</gene>
<dbReference type="CDD" id="cd01164">
    <property type="entry name" value="FruK_PfkB_like"/>
    <property type="match status" value="1"/>
</dbReference>
<dbReference type="InterPro" id="IPR011611">
    <property type="entry name" value="PfkB_dom"/>
</dbReference>
<comment type="similarity">
    <text evidence="1">Belongs to the carbohydrate kinase PfkB family.</text>
</comment>
<dbReference type="EMBL" id="CP001634">
    <property type="protein sequence ID" value="ACR79561.1"/>
    <property type="molecule type" value="Genomic_DNA"/>
</dbReference>
<dbReference type="STRING" id="521045.Kole_0851"/>
<dbReference type="InterPro" id="IPR017583">
    <property type="entry name" value="Tagatose/fructose_Pkinase"/>
</dbReference>
<dbReference type="HOGENOM" id="CLU_050013_0_2_0"/>
<evidence type="ECO:0000256" key="6">
    <source>
        <dbReference type="PIRNR" id="PIRNR000535"/>
    </source>
</evidence>
<dbReference type="Pfam" id="PF00294">
    <property type="entry name" value="PfkB"/>
    <property type="match status" value="1"/>
</dbReference>
<keyword evidence="4" id="KW-0418">Kinase</keyword>
<dbReference type="Proteomes" id="UP000002382">
    <property type="component" value="Chromosome"/>
</dbReference>
<dbReference type="NCBIfam" id="TIGR03168">
    <property type="entry name" value="1-PFK"/>
    <property type="match status" value="1"/>
</dbReference>
<keyword evidence="3" id="KW-0547">Nucleotide-binding</keyword>
<proteinExistence type="inferred from homology"/>
<dbReference type="PANTHER" id="PTHR46566">
    <property type="entry name" value="1-PHOSPHOFRUCTOKINASE-RELATED"/>
    <property type="match status" value="1"/>
</dbReference>
<keyword evidence="2 6" id="KW-0808">Transferase</keyword>
<evidence type="ECO:0000256" key="3">
    <source>
        <dbReference type="ARBA" id="ARBA00022741"/>
    </source>
</evidence>
<evidence type="ECO:0000256" key="5">
    <source>
        <dbReference type="ARBA" id="ARBA00022840"/>
    </source>
</evidence>
<organism evidence="8 9">
    <name type="scientific">Kosmotoga olearia (strain ATCC BAA-1733 / DSM 21960 / TBF 19.5.1)</name>
    <dbReference type="NCBI Taxonomy" id="521045"/>
    <lineage>
        <taxon>Bacteria</taxon>
        <taxon>Thermotogati</taxon>
        <taxon>Thermotogota</taxon>
        <taxon>Thermotogae</taxon>
        <taxon>Kosmotogales</taxon>
        <taxon>Kosmotogaceae</taxon>
        <taxon>Kosmotoga</taxon>
    </lineage>
</organism>
<feature type="domain" description="Carbohydrate kinase PfkB" evidence="7">
    <location>
        <begin position="13"/>
        <end position="291"/>
    </location>
</feature>
<evidence type="ECO:0000313" key="8">
    <source>
        <dbReference type="EMBL" id="ACR79561.1"/>
    </source>
</evidence>
<dbReference type="KEGG" id="kol:Kole_0851"/>
<dbReference type="GO" id="GO:0016052">
    <property type="term" value="P:carbohydrate catabolic process"/>
    <property type="evidence" value="ECO:0007669"/>
    <property type="project" value="UniProtKB-ARBA"/>
</dbReference>
<reference evidence="8 9" key="2">
    <citation type="journal article" date="2011" name="J. Bacteriol.">
        <title>Genome Sequence of Kosmotoga olearia Strain TBF 19.5.1, a Thermophilic Bacterium with a Wide Growth Temperature Range, Isolated from the Troll B Oil Platform in the North Sea.</title>
        <authorList>
            <person name="Swithers K.S."/>
            <person name="Dipippo J.L."/>
            <person name="Bruce D.C."/>
            <person name="Detter C."/>
            <person name="Tapia R."/>
            <person name="Han S."/>
            <person name="Goodwin L.A."/>
            <person name="Han J."/>
            <person name="Woyke T."/>
            <person name="Pitluck S."/>
            <person name="Pennacchio L."/>
            <person name="Nolan M."/>
            <person name="Mikhailova N."/>
            <person name="Land M.L."/>
            <person name="Nesbo C.L."/>
            <person name="Gogarten J.P."/>
            <person name="Noll K.M."/>
        </authorList>
    </citation>
    <scope>NUCLEOTIDE SEQUENCE [LARGE SCALE GENOMIC DNA]</scope>
    <source>
        <strain evidence="9">ATCC BAA-1733 / DSM 21960 / TBF 19.5.1</strain>
    </source>
</reference>
<dbReference type="GO" id="GO:0005524">
    <property type="term" value="F:ATP binding"/>
    <property type="evidence" value="ECO:0007669"/>
    <property type="project" value="UniProtKB-KW"/>
</dbReference>
<dbReference type="eggNOG" id="COG1105">
    <property type="taxonomic scope" value="Bacteria"/>
</dbReference>
<sequence length="308" mass="33890">MIFTLTLNPCLDRYLYIDDLIEDDTVRVKKVSDYPAGKGIDVSRVINELGGHSVAIALLGGHTGQIIQKMLNEEGVVYASVFTHKETRVNTILQKGNTQYRMSLPGPEVSDEEERKIIKTIDTLLRQGDFLILSGSLAKGIKSSIYLEICKFAKKRGAKVYLDSDGKPLMLGIKCPPDGIKPNLHEFSRLYGKVPESHEELKDALIEVSKKYGINEILLTLGKDGALCYVDNSLYRVSVPEVPVKSAVGAGDSFLAAYCMYREAGKPIEEALRVAGAASSATVITPGTELCHKKDVEKLMKDVQVERL</sequence>
<dbReference type="GO" id="GO:0005829">
    <property type="term" value="C:cytosol"/>
    <property type="evidence" value="ECO:0007669"/>
    <property type="project" value="TreeGrafter"/>
</dbReference>
<name>C5CGC0_KOSOT</name>